<dbReference type="PANTHER" id="PTHR22938:SF0">
    <property type="entry name" value="E3 UBIQUITIN-PROTEIN LIGASE ZNF598"/>
    <property type="match status" value="1"/>
</dbReference>
<evidence type="ECO:0000256" key="3">
    <source>
        <dbReference type="ARBA" id="ARBA00022833"/>
    </source>
</evidence>
<dbReference type="PROSITE" id="PS50089">
    <property type="entry name" value="ZF_RING_2"/>
    <property type="match status" value="1"/>
</dbReference>
<feature type="compositionally biased region" description="Low complexity" evidence="5">
    <location>
        <begin position="471"/>
        <end position="480"/>
    </location>
</feature>
<dbReference type="PROSITE" id="PS00518">
    <property type="entry name" value="ZF_RING_1"/>
    <property type="match status" value="1"/>
</dbReference>
<evidence type="ECO:0000256" key="5">
    <source>
        <dbReference type="SAM" id="MobiDB-lite"/>
    </source>
</evidence>
<evidence type="ECO:0000259" key="6">
    <source>
        <dbReference type="PROSITE" id="PS50089"/>
    </source>
</evidence>
<feature type="region of interest" description="Disordered" evidence="5">
    <location>
        <begin position="454"/>
        <end position="485"/>
    </location>
</feature>
<feature type="region of interest" description="Disordered" evidence="5">
    <location>
        <begin position="775"/>
        <end position="844"/>
    </location>
</feature>
<sequence length="1462" mass="161832">MNGGRRFGRESGAGSGPAPRSRAKWTASSPASLYTLFRDSLQETILEAYLQSGVARLQGVTREQLAEAAQQAAPEHFHSYLCCSICCENALVCAVGACAHVMCFLCMMRLRNFYDEDCNVYQCPYCKQDSAVLVLCANPFFAHRCTEPELYAQSGAPELTRGRLERLLRLLSDDAPVDRSLLSQEQVNIRDLQGVFLRSVAAKRDRLLQSPDAQLQRLVQKAQRLTIEKREQSEPFRDVYNMRHPRPRMDGEFVVVGEQRLLFESPSMYMLFRVVSSALCWVPECKAAWQTTEPMSTVEDLNRAVDRIYRSRHLSYEALNKHMRNKHGVVFCEVCQGHFRLKKFICEMPLYRCEDIKAHVRQGDPNRVPPIPAHVLCSACHRSQWDLAELKKHAKAEHFFCTICDADSASCDVFTDYHTLFGHFQAHHYPCEEEDCMFIVFSDDLQLQLHYMSKHPHRHRTASSRKPKPAPQAAEVPAAPRKTKTADRVHVLPSNAVAWDGNIRIVPEVEASTVAQDQPQEKAPEKPPFSAEFEEWLRSRPHLRDSQLQGVGEGKELLDAFALTLINLNLGTTAREFDFDTFSSKCATRVMSDLSRVFEMLKSGTFPPRCETWTRLPADFQDCVEQSLQQLHSEYDAMVEASIAGHSAAVGAPTLLDVVKSYVASITVFLYSINFHVEYEKLLRFVRPASVEHGVSPNALMLLNALEEMLPLTNKILVKQAFDWMVKALEGAVSAASEVQKPAATLSAMVKKKTKSGAEFSLDMLDPGRDLAKEIGQHKQQKRQQQLAKLQGRRNTAWGKGKPEEAPKVPVAGGEPSAAVSSAPEQPADPPVAAQPPEPPESLMVDSENYVTSVEEGFKKSLNVDFYSAMVSVVRQALTANESKYSAAAPGNRLRETTRMKLNQLVMSGTRRFTTLAEFVPMQTLEALQALEPEFHRLVKEAKNSALVDALAKTWSARCAYALRRCRVEHLEVIDYYLNANAAAVALRSDAEFPALGGRGAPQASGARRNYAQALNLRSSPNFVLMDSEFPALGNTRIIVPKLLAPSVQQYLPARQRALDEPVGGAGAEARVLHQQVPEPLQHLLRHRVRPARHDHQPVQQNVHHAGGELAEGVLHVHLAPRLPGVDHAHVAPEAQQPGVRQVEMVLPRAPEPDEREVPDGRAPKLGAPYRRQLLDPGLEQRLDGGEAGAGADEEHGYADPHDLPGRGPGEKVGGLPLHLAVVGRVVRHLRDAELHETRSAAPFRHEALERGVGEGARRSVVGGGRVPGDPDGGGDRGDGVHAWVVGRRDVDEHLQRQTHGIEITEDFQQAPPLVLAVPIVLRTSLHGEGGHLNQLVPVNVHGGKRGNNLHLPLRADVVQREELGKQSAQLNRPPLEGQFSPRPAFEVVGATAGELEVTVELQGITAHRAYHHGIARIVAQCSQRQLHLADVAGRVETADVARVVPAIEANDDAPDRPEMVL</sequence>
<evidence type="ECO:0000313" key="7">
    <source>
        <dbReference type="EMBL" id="GIX62951.1"/>
    </source>
</evidence>
<feature type="region of interest" description="Disordered" evidence="5">
    <location>
        <begin position="1149"/>
        <end position="1168"/>
    </location>
</feature>
<dbReference type="InterPro" id="IPR013087">
    <property type="entry name" value="Znf_C2H2_type"/>
</dbReference>
<feature type="domain" description="RING-type" evidence="6">
    <location>
        <begin position="83"/>
        <end position="127"/>
    </location>
</feature>
<evidence type="ECO:0000256" key="2">
    <source>
        <dbReference type="ARBA" id="ARBA00022771"/>
    </source>
</evidence>
<dbReference type="InterPro" id="IPR044288">
    <property type="entry name" value="ZNF598/HEL2"/>
</dbReference>
<dbReference type="EMBL" id="BPLF01000002">
    <property type="protein sequence ID" value="GIX62951.1"/>
    <property type="molecule type" value="Genomic_DNA"/>
</dbReference>
<evidence type="ECO:0000313" key="8">
    <source>
        <dbReference type="Proteomes" id="UP001497744"/>
    </source>
</evidence>
<dbReference type="PANTHER" id="PTHR22938">
    <property type="entry name" value="ZINC FINGER PROTEIN 598"/>
    <property type="match status" value="1"/>
</dbReference>
<dbReference type="GO" id="GO:0061630">
    <property type="term" value="F:ubiquitin protein ligase activity"/>
    <property type="evidence" value="ECO:0007669"/>
    <property type="project" value="InterPro"/>
</dbReference>
<feature type="region of interest" description="Disordered" evidence="5">
    <location>
        <begin position="1254"/>
        <end position="1278"/>
    </location>
</feature>
<evidence type="ECO:0000256" key="4">
    <source>
        <dbReference type="PROSITE-ProRule" id="PRU00175"/>
    </source>
</evidence>
<dbReference type="GO" id="GO:0072344">
    <property type="term" value="P:rescue of stalled ribosome"/>
    <property type="evidence" value="ECO:0007669"/>
    <property type="project" value="InterPro"/>
</dbReference>
<protein>
    <submittedName>
        <fullName evidence="7">Zinc finger protein 598 domain containing protein, putative</fullName>
    </submittedName>
</protein>
<dbReference type="SUPFAM" id="SSF57850">
    <property type="entry name" value="RING/U-box"/>
    <property type="match status" value="1"/>
</dbReference>
<dbReference type="RefSeq" id="XP_067715020.1">
    <property type="nucleotide sequence ID" value="XM_067858919.1"/>
</dbReference>
<keyword evidence="8" id="KW-1185">Reference proteome</keyword>
<name>A0AAV4LV27_BABCB</name>
<feature type="region of interest" description="Disordered" evidence="5">
    <location>
        <begin position="1181"/>
        <end position="1208"/>
    </location>
</feature>
<proteinExistence type="predicted"/>
<dbReference type="InterPro" id="IPR001841">
    <property type="entry name" value="Znf_RING"/>
</dbReference>
<evidence type="ECO:0000256" key="1">
    <source>
        <dbReference type="ARBA" id="ARBA00022723"/>
    </source>
</evidence>
<keyword evidence="2 4" id="KW-0863">Zinc-finger</keyword>
<feature type="compositionally biased region" description="Basic and acidic residues" evidence="5">
    <location>
        <begin position="1193"/>
        <end position="1205"/>
    </location>
</feature>
<feature type="compositionally biased region" description="Gly residues" evidence="5">
    <location>
        <begin position="1"/>
        <end position="15"/>
    </location>
</feature>
<keyword evidence="1" id="KW-0479">Metal-binding</keyword>
<organism evidence="7 8">
    <name type="scientific">Babesia caballi</name>
    <dbReference type="NCBI Taxonomy" id="5871"/>
    <lineage>
        <taxon>Eukaryota</taxon>
        <taxon>Sar</taxon>
        <taxon>Alveolata</taxon>
        <taxon>Apicomplexa</taxon>
        <taxon>Aconoidasida</taxon>
        <taxon>Piroplasmida</taxon>
        <taxon>Babesiidae</taxon>
        <taxon>Babesia</taxon>
    </lineage>
</organism>
<reference evidence="7 8" key="1">
    <citation type="submission" date="2021-06" db="EMBL/GenBank/DDBJ databases">
        <title>Genome sequence of Babesia caballi.</title>
        <authorList>
            <person name="Yamagishi J."/>
            <person name="Kidaka T."/>
            <person name="Ochi A."/>
        </authorList>
    </citation>
    <scope>NUCLEOTIDE SEQUENCE [LARGE SCALE GENOMIC DNA]</scope>
    <source>
        <strain evidence="7">USDA-D6B2</strain>
    </source>
</reference>
<dbReference type="SMART" id="SM00355">
    <property type="entry name" value="ZnF_C2H2"/>
    <property type="match status" value="3"/>
</dbReference>
<feature type="compositionally biased region" description="Pro residues" evidence="5">
    <location>
        <begin position="827"/>
        <end position="840"/>
    </location>
</feature>
<dbReference type="GO" id="GO:0008270">
    <property type="term" value="F:zinc ion binding"/>
    <property type="evidence" value="ECO:0007669"/>
    <property type="project" value="UniProtKB-KW"/>
</dbReference>
<dbReference type="GO" id="GO:0016567">
    <property type="term" value="P:protein ubiquitination"/>
    <property type="evidence" value="ECO:0007669"/>
    <property type="project" value="TreeGrafter"/>
</dbReference>
<feature type="compositionally biased region" description="Basic and acidic residues" evidence="5">
    <location>
        <begin position="1151"/>
        <end position="1163"/>
    </location>
</feature>
<comment type="caution">
    <text evidence="7">The sequence shown here is derived from an EMBL/GenBank/DDBJ whole genome shotgun (WGS) entry which is preliminary data.</text>
</comment>
<feature type="compositionally biased region" description="Low complexity" evidence="5">
    <location>
        <begin position="783"/>
        <end position="794"/>
    </location>
</feature>
<accession>A0AAV4LV27</accession>
<dbReference type="GeneID" id="94194432"/>
<dbReference type="Proteomes" id="UP001497744">
    <property type="component" value="Unassembled WGS sequence"/>
</dbReference>
<dbReference type="GO" id="GO:0043022">
    <property type="term" value="F:ribosome binding"/>
    <property type="evidence" value="ECO:0007669"/>
    <property type="project" value="TreeGrafter"/>
</dbReference>
<gene>
    <name evidence="7" type="ORF">BcabD6B2_23860</name>
</gene>
<feature type="compositionally biased region" description="Basic residues" evidence="5">
    <location>
        <begin position="454"/>
        <end position="468"/>
    </location>
</feature>
<dbReference type="InterPro" id="IPR017907">
    <property type="entry name" value="Znf_RING_CS"/>
</dbReference>
<keyword evidence="3" id="KW-0862">Zinc</keyword>
<feature type="region of interest" description="Disordered" evidence="5">
    <location>
        <begin position="1"/>
        <end position="24"/>
    </location>
</feature>